<dbReference type="EMBL" id="CAJOBA010052359">
    <property type="protein sequence ID" value="CAF4254001.1"/>
    <property type="molecule type" value="Genomic_DNA"/>
</dbReference>
<name>A0A815WED8_9BILA</name>
<keyword evidence="9" id="KW-1185">Reference proteome</keyword>
<dbReference type="Proteomes" id="UP000681722">
    <property type="component" value="Unassembled WGS sequence"/>
</dbReference>
<evidence type="ECO:0000313" key="7">
    <source>
        <dbReference type="EMBL" id="CAF4254001.1"/>
    </source>
</evidence>
<dbReference type="Proteomes" id="UP000677228">
    <property type="component" value="Unassembled WGS sequence"/>
</dbReference>
<dbReference type="InterPro" id="IPR043145">
    <property type="entry name" value="Znf_ZZ_sf"/>
</dbReference>
<reference evidence="6" key="1">
    <citation type="submission" date="2021-02" db="EMBL/GenBank/DDBJ databases">
        <authorList>
            <person name="Nowell W R."/>
        </authorList>
    </citation>
    <scope>NUCLEOTIDE SEQUENCE</scope>
</reference>
<evidence type="ECO:0008006" key="10">
    <source>
        <dbReference type="Google" id="ProtNLM"/>
    </source>
</evidence>
<dbReference type="EMBL" id="CAJOBC010091731">
    <property type="protein sequence ID" value="CAF4403327.1"/>
    <property type="molecule type" value="Genomic_DNA"/>
</dbReference>
<sequence length="219" mass="26071">MAESFTGKRYQCETCAPLVSFDLCETCIHVAPGVHPYTHHFKFVPNSVEIAANRLLLAIRAIRLLDVNGGERDMETGWTRADAELVKQLAENEIKVVVYAVETVRATTTSYNNTTLKFPRQRLEAEEQAKKREEEDERRKEEEKEEKERRNQEQRKKRSLENKYWNDKYWNDKQGSRRQQQRQQESAAEQRRQDQRCADERAAEQRLEDQRRADERNRR</sequence>
<proteinExistence type="predicted"/>
<evidence type="ECO:0000256" key="4">
    <source>
        <dbReference type="SAM" id="MobiDB-lite"/>
    </source>
</evidence>
<evidence type="ECO:0000256" key="2">
    <source>
        <dbReference type="ARBA" id="ARBA00022771"/>
    </source>
</evidence>
<gene>
    <name evidence="6" type="ORF">GPM918_LOCUS38733</name>
    <name evidence="5" type="ORF">OVA965_LOCUS35227</name>
    <name evidence="8" type="ORF">SRO942_LOCUS39575</name>
    <name evidence="7" type="ORF">TMI583_LOCUS36186</name>
</gene>
<dbReference type="Proteomes" id="UP000682733">
    <property type="component" value="Unassembled WGS sequence"/>
</dbReference>
<protein>
    <recommendedName>
        <fullName evidence="10">ZZ-type domain-containing protein</fullName>
    </recommendedName>
</protein>
<dbReference type="Gene3D" id="3.30.60.90">
    <property type="match status" value="1"/>
</dbReference>
<feature type="region of interest" description="Disordered" evidence="4">
    <location>
        <begin position="117"/>
        <end position="219"/>
    </location>
</feature>
<dbReference type="AlphaFoldDB" id="A0A815WED8"/>
<dbReference type="OrthoDB" id="10002971at2759"/>
<evidence type="ECO:0000313" key="9">
    <source>
        <dbReference type="Proteomes" id="UP000663829"/>
    </source>
</evidence>
<evidence type="ECO:0000256" key="1">
    <source>
        <dbReference type="ARBA" id="ARBA00022723"/>
    </source>
</evidence>
<feature type="compositionally biased region" description="Low complexity" evidence="4">
    <location>
        <begin position="177"/>
        <end position="187"/>
    </location>
</feature>
<accession>A0A815WED8</accession>
<evidence type="ECO:0000313" key="5">
    <source>
        <dbReference type="EMBL" id="CAF1460695.1"/>
    </source>
</evidence>
<dbReference type="GO" id="GO:0008270">
    <property type="term" value="F:zinc ion binding"/>
    <property type="evidence" value="ECO:0007669"/>
    <property type="project" value="UniProtKB-KW"/>
</dbReference>
<keyword evidence="3" id="KW-0862">Zinc</keyword>
<organism evidence="6 9">
    <name type="scientific">Didymodactylos carnosus</name>
    <dbReference type="NCBI Taxonomy" id="1234261"/>
    <lineage>
        <taxon>Eukaryota</taxon>
        <taxon>Metazoa</taxon>
        <taxon>Spiralia</taxon>
        <taxon>Gnathifera</taxon>
        <taxon>Rotifera</taxon>
        <taxon>Eurotatoria</taxon>
        <taxon>Bdelloidea</taxon>
        <taxon>Philodinida</taxon>
        <taxon>Philodinidae</taxon>
        <taxon>Didymodactylos</taxon>
    </lineage>
</organism>
<evidence type="ECO:0000313" key="6">
    <source>
        <dbReference type="EMBL" id="CAF1542878.1"/>
    </source>
</evidence>
<dbReference type="EMBL" id="CAJNOQ010026087">
    <property type="protein sequence ID" value="CAF1542878.1"/>
    <property type="molecule type" value="Genomic_DNA"/>
</dbReference>
<dbReference type="Proteomes" id="UP000663829">
    <property type="component" value="Unassembled WGS sequence"/>
</dbReference>
<dbReference type="EMBL" id="CAJNOK010030496">
    <property type="protein sequence ID" value="CAF1460695.1"/>
    <property type="molecule type" value="Genomic_DNA"/>
</dbReference>
<comment type="caution">
    <text evidence="6">The sequence shown here is derived from an EMBL/GenBank/DDBJ whole genome shotgun (WGS) entry which is preliminary data.</text>
</comment>
<dbReference type="SUPFAM" id="SSF57850">
    <property type="entry name" value="RING/U-box"/>
    <property type="match status" value="1"/>
</dbReference>
<keyword evidence="2" id="KW-0863">Zinc-finger</keyword>
<evidence type="ECO:0000256" key="3">
    <source>
        <dbReference type="ARBA" id="ARBA00022833"/>
    </source>
</evidence>
<keyword evidence="1" id="KW-0479">Metal-binding</keyword>
<feature type="compositionally biased region" description="Basic and acidic residues" evidence="4">
    <location>
        <begin position="121"/>
        <end position="175"/>
    </location>
</feature>
<evidence type="ECO:0000313" key="8">
    <source>
        <dbReference type="EMBL" id="CAF4403327.1"/>
    </source>
</evidence>
<feature type="compositionally biased region" description="Basic and acidic residues" evidence="4">
    <location>
        <begin position="188"/>
        <end position="219"/>
    </location>
</feature>